<dbReference type="AlphaFoldDB" id="A0A3M7SLF2"/>
<proteinExistence type="predicted"/>
<feature type="compositionally biased region" description="Basic residues" evidence="1">
    <location>
        <begin position="76"/>
        <end position="87"/>
    </location>
</feature>
<accession>A0A3M7SLF2</accession>
<comment type="caution">
    <text evidence="2">The sequence shown here is derived from an EMBL/GenBank/DDBJ whole genome shotgun (WGS) entry which is preliminary data.</text>
</comment>
<dbReference type="EMBL" id="REGN01001186">
    <property type="protein sequence ID" value="RNA36447.1"/>
    <property type="molecule type" value="Genomic_DNA"/>
</dbReference>
<gene>
    <name evidence="2" type="ORF">BpHYR1_002672</name>
</gene>
<organism evidence="2 3">
    <name type="scientific">Brachionus plicatilis</name>
    <name type="common">Marine rotifer</name>
    <name type="synonym">Brachionus muelleri</name>
    <dbReference type="NCBI Taxonomy" id="10195"/>
    <lineage>
        <taxon>Eukaryota</taxon>
        <taxon>Metazoa</taxon>
        <taxon>Spiralia</taxon>
        <taxon>Gnathifera</taxon>
        <taxon>Rotifera</taxon>
        <taxon>Eurotatoria</taxon>
        <taxon>Monogononta</taxon>
        <taxon>Pseudotrocha</taxon>
        <taxon>Ploima</taxon>
        <taxon>Brachionidae</taxon>
        <taxon>Brachionus</taxon>
    </lineage>
</organism>
<feature type="region of interest" description="Disordered" evidence="1">
    <location>
        <begin position="76"/>
        <end position="102"/>
    </location>
</feature>
<evidence type="ECO:0000313" key="2">
    <source>
        <dbReference type="EMBL" id="RNA36447.1"/>
    </source>
</evidence>
<reference evidence="2 3" key="1">
    <citation type="journal article" date="2018" name="Sci. Rep.">
        <title>Genomic signatures of local adaptation to the degree of environmental predictability in rotifers.</title>
        <authorList>
            <person name="Franch-Gras L."/>
            <person name="Hahn C."/>
            <person name="Garcia-Roger E.M."/>
            <person name="Carmona M.J."/>
            <person name="Serra M."/>
            <person name="Gomez A."/>
        </authorList>
    </citation>
    <scope>NUCLEOTIDE SEQUENCE [LARGE SCALE GENOMIC DNA]</scope>
    <source>
        <strain evidence="2">HYR1</strain>
    </source>
</reference>
<name>A0A3M7SLF2_BRAPC</name>
<dbReference type="Proteomes" id="UP000276133">
    <property type="component" value="Unassembled WGS sequence"/>
</dbReference>
<keyword evidence="3" id="KW-1185">Reference proteome</keyword>
<evidence type="ECO:0000256" key="1">
    <source>
        <dbReference type="SAM" id="MobiDB-lite"/>
    </source>
</evidence>
<sequence length="123" mass="14343">MMMHNTMGDDTLCSSYLPNNLIEPMTKSKCGEKTFEYFTDLFKNHSFNYDLHKNFYQYLLHLDKTKVAKSYSVKRKYNKTKKSKEKRGRMELNDSLKAQSSADSIITAKSTNDFKSKLEKTAT</sequence>
<protein>
    <submittedName>
        <fullName evidence="2">Uncharacterized protein</fullName>
    </submittedName>
</protein>
<evidence type="ECO:0000313" key="3">
    <source>
        <dbReference type="Proteomes" id="UP000276133"/>
    </source>
</evidence>